<evidence type="ECO:0000313" key="2">
    <source>
        <dbReference type="RefSeq" id="XP_056696555.1"/>
    </source>
</evidence>
<dbReference type="RefSeq" id="XP_056696555.1">
    <property type="nucleotide sequence ID" value="XM_056840577.1"/>
</dbReference>
<name>A0ABM3RLR3_SPIOL</name>
<reference evidence="1" key="1">
    <citation type="journal article" date="2021" name="Nat. Commun.">
        <title>Genomic analyses provide insights into spinach domestication and the genetic basis of agronomic traits.</title>
        <authorList>
            <person name="Cai X."/>
            <person name="Sun X."/>
            <person name="Xu C."/>
            <person name="Sun H."/>
            <person name="Wang X."/>
            <person name="Ge C."/>
            <person name="Zhang Z."/>
            <person name="Wang Q."/>
            <person name="Fei Z."/>
            <person name="Jiao C."/>
            <person name="Wang Q."/>
        </authorList>
    </citation>
    <scope>NUCLEOTIDE SEQUENCE [LARGE SCALE GENOMIC DNA]</scope>
    <source>
        <strain evidence="1">cv. Varoflay</strain>
    </source>
</reference>
<gene>
    <name evidence="2" type="primary">LOC130470439</name>
</gene>
<organism evidence="1 2">
    <name type="scientific">Spinacia oleracea</name>
    <name type="common">Spinach</name>
    <dbReference type="NCBI Taxonomy" id="3562"/>
    <lineage>
        <taxon>Eukaryota</taxon>
        <taxon>Viridiplantae</taxon>
        <taxon>Streptophyta</taxon>
        <taxon>Embryophyta</taxon>
        <taxon>Tracheophyta</taxon>
        <taxon>Spermatophyta</taxon>
        <taxon>Magnoliopsida</taxon>
        <taxon>eudicotyledons</taxon>
        <taxon>Gunneridae</taxon>
        <taxon>Pentapetalae</taxon>
        <taxon>Caryophyllales</taxon>
        <taxon>Chenopodiaceae</taxon>
        <taxon>Chenopodioideae</taxon>
        <taxon>Anserineae</taxon>
        <taxon>Spinacia</taxon>
    </lineage>
</organism>
<dbReference type="PANTHER" id="PTHR19446">
    <property type="entry name" value="REVERSE TRANSCRIPTASES"/>
    <property type="match status" value="1"/>
</dbReference>
<accession>A0ABM3RLR3</accession>
<dbReference type="Proteomes" id="UP000813463">
    <property type="component" value="Chromosome 3"/>
</dbReference>
<proteinExistence type="predicted"/>
<evidence type="ECO:0008006" key="3">
    <source>
        <dbReference type="Google" id="ProtNLM"/>
    </source>
</evidence>
<reference evidence="2" key="2">
    <citation type="submission" date="2025-08" db="UniProtKB">
        <authorList>
            <consortium name="RefSeq"/>
        </authorList>
    </citation>
    <scope>IDENTIFICATION</scope>
    <source>
        <tissue evidence="2">Leaf</tissue>
    </source>
</reference>
<dbReference type="GeneID" id="130470439"/>
<protein>
    <recommendedName>
        <fullName evidence="3">Reverse transcriptase domain-containing protein</fullName>
    </recommendedName>
</protein>
<keyword evidence="1" id="KW-1185">Reference proteome</keyword>
<sequence>MRDRKTLDIGRIKCVKDVDQKVLVGDKEIKDRWRFFFDNLFNADQGCDIGDTNISWDMVNLALCEDFKREVEMTLKKMGRKRAVGPDGIPIEVWRCLGERGVVWLRTLFNKIWGSNRMPGEWRKSIIIPLYKNKGDVQDCSDYRGDQTNESYYETLGADY</sequence>
<evidence type="ECO:0000313" key="1">
    <source>
        <dbReference type="Proteomes" id="UP000813463"/>
    </source>
</evidence>